<dbReference type="PANTHER" id="PTHR42792:SF1">
    <property type="entry name" value="FLAGELLAR HOOK-ASSOCIATED PROTEIN 3"/>
    <property type="match status" value="1"/>
</dbReference>
<keyword evidence="6" id="KW-0969">Cilium</keyword>
<dbReference type="RefSeq" id="WP_157343782.1">
    <property type="nucleotide sequence ID" value="NZ_WSEK01000004.1"/>
</dbReference>
<keyword evidence="6" id="KW-0282">Flagellum</keyword>
<dbReference type="GO" id="GO:0009288">
    <property type="term" value="C:bacterial-type flagellum"/>
    <property type="evidence" value="ECO:0007669"/>
    <property type="project" value="UniProtKB-SubCell"/>
</dbReference>
<evidence type="ECO:0000259" key="4">
    <source>
        <dbReference type="Pfam" id="PF00669"/>
    </source>
</evidence>
<evidence type="ECO:0000313" key="6">
    <source>
        <dbReference type="EMBL" id="MVQ50643.1"/>
    </source>
</evidence>
<evidence type="ECO:0000256" key="1">
    <source>
        <dbReference type="ARBA" id="ARBA00005709"/>
    </source>
</evidence>
<sequence length="299" mass="31672">MTLVRVTQNMLGKQSYAGLQVSMNRLATSQEQLTTGRLINRPSDNPTGATTAMRIRADLADKQQHLRNASDAQGWLDQIDTTLGTMTDQVRRARELAMSANSGIMSPESREALAVEVDQIRQGLIAGANTTYLDRPVFGGVTAGTTAYDGAGAFVGQSSPTGVVRTVAEGAKVRVDVEGPAVFGDDTAADSMFDHLAALSTALRTANQAGIDAAATALDVDFKRIVNVRADVGARANRVENARTVAADGELTLRNGLSEVENVDLAKATVDLKLQEVAYQAALGATARVVRPSLLDFLR</sequence>
<name>A0A6L6XV70_9ACTN</name>
<dbReference type="Proteomes" id="UP000473525">
    <property type="component" value="Unassembled WGS sequence"/>
</dbReference>
<reference evidence="6 7" key="1">
    <citation type="submission" date="2019-12" db="EMBL/GenBank/DDBJ databases">
        <authorList>
            <person name="Huq M.A."/>
        </authorList>
    </citation>
    <scope>NUCLEOTIDE SEQUENCE [LARGE SCALE GENOMIC DNA]</scope>
    <source>
        <strain evidence="6 7">MAH-18</strain>
    </source>
</reference>
<dbReference type="Pfam" id="PF00669">
    <property type="entry name" value="Flagellin_N"/>
    <property type="match status" value="1"/>
</dbReference>
<dbReference type="InterPro" id="IPR001492">
    <property type="entry name" value="Flagellin"/>
</dbReference>
<keyword evidence="2 3" id="KW-0975">Bacterial flagellum</keyword>
<dbReference type="Gene3D" id="1.20.1330.10">
    <property type="entry name" value="f41 fragment of flagellin, N-terminal domain"/>
    <property type="match status" value="1"/>
</dbReference>
<comment type="similarity">
    <text evidence="1 3">Belongs to the bacterial flagellin family.</text>
</comment>
<feature type="domain" description="Flagellin N-terminal" evidence="4">
    <location>
        <begin position="8"/>
        <end position="131"/>
    </location>
</feature>
<feature type="domain" description="Flagellin C-terminal" evidence="5">
    <location>
        <begin position="218"/>
        <end position="298"/>
    </location>
</feature>
<dbReference type="GO" id="GO:0005576">
    <property type="term" value="C:extracellular region"/>
    <property type="evidence" value="ECO:0007669"/>
    <property type="project" value="UniProtKB-SubCell"/>
</dbReference>
<proteinExistence type="inferred from homology"/>
<evidence type="ECO:0000259" key="5">
    <source>
        <dbReference type="Pfam" id="PF00700"/>
    </source>
</evidence>
<comment type="function">
    <text evidence="3">Flagellin is the subunit protein which polymerizes to form the filaments of bacterial flagella.</text>
</comment>
<dbReference type="GO" id="GO:0005198">
    <property type="term" value="F:structural molecule activity"/>
    <property type="evidence" value="ECO:0007669"/>
    <property type="project" value="UniProtKB-UniRule"/>
</dbReference>
<keyword evidence="3" id="KW-0964">Secreted</keyword>
<gene>
    <name evidence="6" type="ORF">GON03_15770</name>
</gene>
<comment type="subcellular location">
    <subcellularLocation>
        <location evidence="3">Secreted</location>
    </subcellularLocation>
    <subcellularLocation>
        <location evidence="3">Bacterial flagellum</location>
    </subcellularLocation>
</comment>
<accession>A0A6L6XV70</accession>
<evidence type="ECO:0000256" key="3">
    <source>
        <dbReference type="RuleBase" id="RU362073"/>
    </source>
</evidence>
<dbReference type="Pfam" id="PF00700">
    <property type="entry name" value="Flagellin_C"/>
    <property type="match status" value="1"/>
</dbReference>
<comment type="caution">
    <text evidence="6">The sequence shown here is derived from an EMBL/GenBank/DDBJ whole genome shotgun (WGS) entry which is preliminary data.</text>
</comment>
<dbReference type="SUPFAM" id="SSF64518">
    <property type="entry name" value="Phase 1 flagellin"/>
    <property type="match status" value="1"/>
</dbReference>
<dbReference type="EMBL" id="WSEK01000004">
    <property type="protein sequence ID" value="MVQ50643.1"/>
    <property type="molecule type" value="Genomic_DNA"/>
</dbReference>
<dbReference type="InterPro" id="IPR001029">
    <property type="entry name" value="Flagellin_N"/>
</dbReference>
<protein>
    <recommendedName>
        <fullName evidence="3">Flagellin</fullName>
    </recommendedName>
</protein>
<organism evidence="6 7">
    <name type="scientific">Nocardioides agri</name>
    <dbReference type="NCBI Taxonomy" id="2682843"/>
    <lineage>
        <taxon>Bacteria</taxon>
        <taxon>Bacillati</taxon>
        <taxon>Actinomycetota</taxon>
        <taxon>Actinomycetes</taxon>
        <taxon>Propionibacteriales</taxon>
        <taxon>Nocardioidaceae</taxon>
        <taxon>Nocardioides</taxon>
    </lineage>
</organism>
<evidence type="ECO:0000313" key="7">
    <source>
        <dbReference type="Proteomes" id="UP000473525"/>
    </source>
</evidence>
<dbReference type="InterPro" id="IPR046358">
    <property type="entry name" value="Flagellin_C"/>
</dbReference>
<keyword evidence="6" id="KW-0966">Cell projection</keyword>
<evidence type="ECO:0000256" key="2">
    <source>
        <dbReference type="ARBA" id="ARBA00023143"/>
    </source>
</evidence>
<dbReference type="AlphaFoldDB" id="A0A6L6XV70"/>
<dbReference type="PANTHER" id="PTHR42792">
    <property type="entry name" value="FLAGELLIN"/>
    <property type="match status" value="1"/>
</dbReference>
<keyword evidence="7" id="KW-1185">Reference proteome</keyword>